<dbReference type="SUPFAM" id="SSF53474">
    <property type="entry name" value="alpha/beta-Hydrolases"/>
    <property type="match status" value="1"/>
</dbReference>
<sequence length="291" mass="31122">MQKRLILMGAGAGVAIILAILGLNTARNAAGWQPITHTPAQREALLAPSWRILHPKTPGPHKAAILLSGCDGVHDNMDYWAQVLLDQDRTVMILDSHAPRKLDRAQAWRAICAGQVLPGSERAGDVAVAITALQHMPGIDPRDTMLLGASHGGWTAMELMAGLSSPTPPPGLTEWPEKPAELAARIGPVVLLYPYCGLLSRGEEGRWPPGSAGLMILAENDSITDPEACRDMANKLVGKGVDLHMVTLPGINHGFDQSERSALSSLELNPEARAKATTLVTDFLQDFASRP</sequence>
<dbReference type="InterPro" id="IPR002925">
    <property type="entry name" value="Dienelactn_hydro"/>
</dbReference>
<reference evidence="2 3" key="1">
    <citation type="submission" date="2019-11" db="EMBL/GenBank/DDBJ databases">
        <authorList>
            <person name="Dong K."/>
        </authorList>
    </citation>
    <scope>NUCLEOTIDE SEQUENCE [LARGE SCALE GENOMIC DNA]</scope>
    <source>
        <strain evidence="2 3">NBRC 112902</strain>
    </source>
</reference>
<keyword evidence="3" id="KW-1185">Reference proteome</keyword>
<dbReference type="OrthoDB" id="3647650at2"/>
<proteinExistence type="predicted"/>
<dbReference type="AlphaFoldDB" id="A0A844HKI8"/>
<name>A0A844HKI8_9RHOB</name>
<comment type="caution">
    <text evidence="2">The sequence shown here is derived from an EMBL/GenBank/DDBJ whole genome shotgun (WGS) entry which is preliminary data.</text>
</comment>
<dbReference type="Gene3D" id="3.40.50.1820">
    <property type="entry name" value="alpha/beta hydrolase"/>
    <property type="match status" value="1"/>
</dbReference>
<dbReference type="GO" id="GO:0016787">
    <property type="term" value="F:hydrolase activity"/>
    <property type="evidence" value="ECO:0007669"/>
    <property type="project" value="UniProtKB-KW"/>
</dbReference>
<evidence type="ECO:0000313" key="3">
    <source>
        <dbReference type="Proteomes" id="UP000449846"/>
    </source>
</evidence>
<protein>
    <submittedName>
        <fullName evidence="2">Dienelactone hydrolase</fullName>
    </submittedName>
</protein>
<evidence type="ECO:0000259" key="1">
    <source>
        <dbReference type="Pfam" id="PF01738"/>
    </source>
</evidence>
<accession>A0A844HKI8</accession>
<feature type="domain" description="Dienelactone hydrolase" evidence="1">
    <location>
        <begin position="214"/>
        <end position="286"/>
    </location>
</feature>
<keyword evidence="2" id="KW-0378">Hydrolase</keyword>
<dbReference type="Proteomes" id="UP000449846">
    <property type="component" value="Unassembled WGS sequence"/>
</dbReference>
<gene>
    <name evidence="2" type="ORF">GL300_06685</name>
</gene>
<evidence type="ECO:0000313" key="2">
    <source>
        <dbReference type="EMBL" id="MTH58897.1"/>
    </source>
</evidence>
<organism evidence="2 3">
    <name type="scientific">Paracoccus litorisediminis</name>
    <dbReference type="NCBI Taxonomy" id="2006130"/>
    <lineage>
        <taxon>Bacteria</taxon>
        <taxon>Pseudomonadati</taxon>
        <taxon>Pseudomonadota</taxon>
        <taxon>Alphaproteobacteria</taxon>
        <taxon>Rhodobacterales</taxon>
        <taxon>Paracoccaceae</taxon>
        <taxon>Paracoccus</taxon>
    </lineage>
</organism>
<dbReference type="Pfam" id="PF01738">
    <property type="entry name" value="DLH"/>
    <property type="match status" value="1"/>
</dbReference>
<dbReference type="InterPro" id="IPR029058">
    <property type="entry name" value="AB_hydrolase_fold"/>
</dbReference>
<dbReference type="RefSeq" id="WP_155038835.1">
    <property type="nucleotide sequence ID" value="NZ_JBHGCD010000002.1"/>
</dbReference>
<dbReference type="EMBL" id="WMIG01000002">
    <property type="protein sequence ID" value="MTH58897.1"/>
    <property type="molecule type" value="Genomic_DNA"/>
</dbReference>